<evidence type="ECO:0000313" key="4">
    <source>
        <dbReference type="Proteomes" id="UP000256379"/>
    </source>
</evidence>
<name>A0A3D8ILK5_9HELI</name>
<comment type="caution">
    <text evidence="3">The sequence shown here is derived from an EMBL/GenBank/DDBJ whole genome shotgun (WGS) entry which is preliminary data.</text>
</comment>
<dbReference type="RefSeq" id="WP_115543072.1">
    <property type="nucleotide sequence ID" value="NZ_NXLQ01000010.1"/>
</dbReference>
<dbReference type="InterPro" id="IPR008258">
    <property type="entry name" value="Transglycosylase_SLT_dom_1"/>
</dbReference>
<feature type="domain" description="Transglycosylase SLT" evidence="2">
    <location>
        <begin position="494"/>
        <end position="595"/>
    </location>
</feature>
<dbReference type="Pfam" id="PF01464">
    <property type="entry name" value="SLT"/>
    <property type="match status" value="1"/>
</dbReference>
<protein>
    <submittedName>
        <fullName evidence="3">Lytic murein transglycosylase</fullName>
    </submittedName>
</protein>
<dbReference type="Gene3D" id="1.10.530.10">
    <property type="match status" value="1"/>
</dbReference>
<dbReference type="EMBL" id="NXLQ01000010">
    <property type="protein sequence ID" value="RDU65796.1"/>
    <property type="molecule type" value="Genomic_DNA"/>
</dbReference>
<reference evidence="3 4" key="1">
    <citation type="submission" date="2018-04" db="EMBL/GenBank/DDBJ databases">
        <title>Novel Campyloabacter and Helicobacter Species and Strains.</title>
        <authorList>
            <person name="Mannion A.J."/>
            <person name="Shen Z."/>
            <person name="Fox J.G."/>
        </authorList>
    </citation>
    <scope>NUCLEOTIDE SEQUENCE [LARGE SCALE GENOMIC DNA]</scope>
    <source>
        <strain evidence="3 4">MIT 17-337</strain>
    </source>
</reference>
<dbReference type="SUPFAM" id="SSF53955">
    <property type="entry name" value="Lysozyme-like"/>
    <property type="match status" value="1"/>
</dbReference>
<accession>A0A3D8ILK5</accession>
<gene>
    <name evidence="3" type="ORF">CQA53_05750</name>
</gene>
<dbReference type="PANTHER" id="PTHR37423">
    <property type="entry name" value="SOLUBLE LYTIC MUREIN TRANSGLYCOSYLASE-RELATED"/>
    <property type="match status" value="1"/>
</dbReference>
<keyword evidence="4" id="KW-1185">Reference proteome</keyword>
<evidence type="ECO:0000259" key="2">
    <source>
        <dbReference type="Pfam" id="PF01464"/>
    </source>
</evidence>
<dbReference type="CDD" id="cd13401">
    <property type="entry name" value="Slt70-like"/>
    <property type="match status" value="1"/>
</dbReference>
<dbReference type="Proteomes" id="UP000256379">
    <property type="component" value="Unassembled WGS sequence"/>
</dbReference>
<dbReference type="OrthoDB" id="5525175at2"/>
<sequence>MKYIQTLWLTCCFAYADSIIEFGTSQTKSYKPYENFKNRSTTLPYHEMTLESYHNQTQNQKKLHTQNNIFANNEINSTTNTHTHSHNANTPNFHTTIPQTNINTNKKPATQLITTDKPTHAGTHLRGKDFFDYYIKDKPKGIVRDFYIWQYLNDNKLNAKEINEVYKMLNAKNPYLRKVLNNLGKTEKLPRDIECSKMGVKIALKQDDVCLIASIRNHLAAFKTLSKTETDTIIKRIEKTYKDTARAIAILHSQNRTKDLFKENSIVFTMVYHALNSDEKHKITTEKPAQDFKRLSEYKTNGFYNILNNAILASNLNNIKTLLLQADITQAPHNTLFLLGINELRFGSKEKAMTYFKRAQNSTTLGFFIDRAIFWQYLVSEKKEYLEQLLKSKNANIFSIYASQKLNKTPSFVIINKLPSLALDNPPFDIRDPYIWQNISSTMINTSDPVKLAKVVPYFSYKDTMPQLAYLMQKIDKYSTNYYLTPYEGLIKWNSTEEQSFVFSIARQESHFIPTLISRSFALGIMQIMPANVKPFAKEMGRNDIEYNDLFDPKTSLEMGRHFIKVLQKEYKNPLFVAYAYNGGPGFLRRLLAKNELFLKNRAYEPWLSMELIPYEESRLYGMRVLANFIIYEKLLGKNIQLEDLLKKTLLYHNPNITR</sequence>
<dbReference type="AlphaFoldDB" id="A0A3D8ILK5"/>
<evidence type="ECO:0000256" key="1">
    <source>
        <dbReference type="ARBA" id="ARBA00007734"/>
    </source>
</evidence>
<comment type="similarity">
    <text evidence="1">Belongs to the transglycosylase Slt family.</text>
</comment>
<organism evidence="3 4">
    <name type="scientific">Helicobacter didelphidarum</name>
    <dbReference type="NCBI Taxonomy" id="2040648"/>
    <lineage>
        <taxon>Bacteria</taxon>
        <taxon>Pseudomonadati</taxon>
        <taxon>Campylobacterota</taxon>
        <taxon>Epsilonproteobacteria</taxon>
        <taxon>Campylobacterales</taxon>
        <taxon>Helicobacteraceae</taxon>
        <taxon>Helicobacter</taxon>
    </lineage>
</organism>
<proteinExistence type="inferred from homology"/>
<evidence type="ECO:0000313" key="3">
    <source>
        <dbReference type="EMBL" id="RDU65796.1"/>
    </source>
</evidence>
<dbReference type="InterPro" id="IPR023346">
    <property type="entry name" value="Lysozyme-like_dom_sf"/>
</dbReference>
<dbReference type="PANTHER" id="PTHR37423:SF2">
    <property type="entry name" value="MEMBRANE-BOUND LYTIC MUREIN TRANSGLYCOSYLASE C"/>
    <property type="match status" value="1"/>
</dbReference>